<dbReference type="GO" id="GO:0016020">
    <property type="term" value="C:membrane"/>
    <property type="evidence" value="ECO:0007669"/>
    <property type="project" value="UniProtKB-SubCell"/>
</dbReference>
<evidence type="ECO:0000256" key="1">
    <source>
        <dbReference type="ARBA" id="ARBA00004141"/>
    </source>
</evidence>
<evidence type="ECO:0000256" key="4">
    <source>
        <dbReference type="ARBA" id="ARBA00022692"/>
    </source>
</evidence>
<proteinExistence type="inferred from homology"/>
<comment type="subcellular location">
    <subcellularLocation>
        <location evidence="1">Membrane</location>
        <topology evidence="1">Multi-pass membrane protein</topology>
    </subcellularLocation>
</comment>
<dbReference type="PANTHER" id="PTHR30576">
    <property type="entry name" value="COLANIC BIOSYNTHESIS UDP-GLUCOSE LIPID CARRIER TRANSFERASE"/>
    <property type="match status" value="1"/>
</dbReference>
<evidence type="ECO:0000259" key="8">
    <source>
        <dbReference type="Pfam" id="PF02397"/>
    </source>
</evidence>
<comment type="caution">
    <text evidence="9">The sequence shown here is derived from an EMBL/GenBank/DDBJ whole genome shotgun (WGS) entry which is preliminary data.</text>
</comment>
<keyword evidence="3 9" id="KW-0808">Transferase</keyword>
<accession>A0A327S823</accession>
<gene>
    <name evidence="9" type="ORF">LX77_01511</name>
</gene>
<feature type="transmembrane region" description="Helical" evidence="7">
    <location>
        <begin position="80"/>
        <end position="100"/>
    </location>
</feature>
<comment type="similarity">
    <text evidence="2">Belongs to the bacterial sugar transferase family.</text>
</comment>
<dbReference type="GO" id="GO:0016780">
    <property type="term" value="F:phosphotransferase activity, for other substituted phosphate groups"/>
    <property type="evidence" value="ECO:0007669"/>
    <property type="project" value="TreeGrafter"/>
</dbReference>
<feature type="domain" description="Bacterial sugar transferase" evidence="8">
    <location>
        <begin position="277"/>
        <end position="458"/>
    </location>
</feature>
<dbReference type="EMBL" id="QLLQ01000004">
    <property type="protein sequence ID" value="RAJ25209.1"/>
    <property type="molecule type" value="Genomic_DNA"/>
</dbReference>
<feature type="transmembrane region" description="Helical" evidence="7">
    <location>
        <begin position="112"/>
        <end position="134"/>
    </location>
</feature>
<dbReference type="RefSeq" id="WP_111625821.1">
    <property type="nucleotide sequence ID" value="NZ_QLLQ01000004.1"/>
</dbReference>
<evidence type="ECO:0000256" key="6">
    <source>
        <dbReference type="ARBA" id="ARBA00023136"/>
    </source>
</evidence>
<feature type="transmembrane region" description="Helical" evidence="7">
    <location>
        <begin position="278"/>
        <end position="304"/>
    </location>
</feature>
<dbReference type="Gene3D" id="3.40.50.720">
    <property type="entry name" value="NAD(P)-binding Rossmann-like Domain"/>
    <property type="match status" value="1"/>
</dbReference>
<dbReference type="AlphaFoldDB" id="A0A327S823"/>
<dbReference type="InterPro" id="IPR003362">
    <property type="entry name" value="Bact_transf"/>
</dbReference>
<feature type="transmembrane region" description="Helical" evidence="7">
    <location>
        <begin position="15"/>
        <end position="36"/>
    </location>
</feature>
<evidence type="ECO:0000313" key="9">
    <source>
        <dbReference type="EMBL" id="RAJ25209.1"/>
    </source>
</evidence>
<evidence type="ECO:0000313" key="10">
    <source>
        <dbReference type="Proteomes" id="UP000248987"/>
    </source>
</evidence>
<keyword evidence="6 7" id="KW-0472">Membrane</keyword>
<dbReference type="Proteomes" id="UP000248987">
    <property type="component" value="Unassembled WGS sequence"/>
</dbReference>
<evidence type="ECO:0000256" key="2">
    <source>
        <dbReference type="ARBA" id="ARBA00006464"/>
    </source>
</evidence>
<dbReference type="InterPro" id="IPR017475">
    <property type="entry name" value="EPS_sugar_tfrase"/>
</dbReference>
<dbReference type="Pfam" id="PF02397">
    <property type="entry name" value="Bac_transf"/>
    <property type="match status" value="1"/>
</dbReference>
<sequence>MSKKAIHFQVSERKVLLRLLDIVLAIFGLYLLGLLFDYEYLMIRWENSVAILILILYLSVFGTVFEIYDLQKSSQLDVTFRNIVLTVSTTVLFYFLTPVVTPFLPEKRLQIVYFYLTIVASIFLWRIAYVTLIASPRFYKRVILVGEMTYVTSFLEALSQSDPNYKIVGFINCDLSKKTPVKFEGIREFQADELMQVISEEKISEVVVASYNTETITTQIYSDLMLLLERGFTIREYSQVYEEITYRVPIQFVGKDFYKYFPFSRSNQNKLYLFFNRFFDILFSIVGLSVAVLISPVILIGNLLANRGPLFYTQERVGKHGKVFKIIKLRSMIVNAETEGAKWALANDVRITKFGNFLRRSRLDEIPQFINIIKGEMSLIGPRPERPFFVEELSRSIPFYETRHVVKPGLTGWAQVKTRYGASVDDSLTKLQYDLFYIKRRSFFLDLNIMVKTLSTVLYYRGQ</sequence>
<evidence type="ECO:0000256" key="3">
    <source>
        <dbReference type="ARBA" id="ARBA00022679"/>
    </source>
</evidence>
<protein>
    <submittedName>
        <fullName evidence="9">Exopolysaccharide biosynthesis polyprenyl glycosylphosphotransferase</fullName>
    </submittedName>
</protein>
<name>A0A327S823_9FLAO</name>
<keyword evidence="10" id="KW-1185">Reference proteome</keyword>
<evidence type="ECO:0000256" key="5">
    <source>
        <dbReference type="ARBA" id="ARBA00022989"/>
    </source>
</evidence>
<keyword evidence="5 7" id="KW-1133">Transmembrane helix</keyword>
<organism evidence="9 10">
    <name type="scientific">Gelidibacter algens</name>
    <dbReference type="NCBI Taxonomy" id="49280"/>
    <lineage>
        <taxon>Bacteria</taxon>
        <taxon>Pseudomonadati</taxon>
        <taxon>Bacteroidota</taxon>
        <taxon>Flavobacteriia</taxon>
        <taxon>Flavobacteriales</taxon>
        <taxon>Flavobacteriaceae</taxon>
        <taxon>Gelidibacter</taxon>
    </lineage>
</organism>
<dbReference type="PANTHER" id="PTHR30576:SF0">
    <property type="entry name" value="UNDECAPRENYL-PHOSPHATE N-ACETYLGALACTOSAMINYL 1-PHOSPHATE TRANSFERASE-RELATED"/>
    <property type="match status" value="1"/>
</dbReference>
<evidence type="ECO:0000256" key="7">
    <source>
        <dbReference type="SAM" id="Phobius"/>
    </source>
</evidence>
<dbReference type="NCBIfam" id="TIGR03025">
    <property type="entry name" value="EPS_sugtrans"/>
    <property type="match status" value="1"/>
</dbReference>
<feature type="transmembrane region" description="Helical" evidence="7">
    <location>
        <begin position="48"/>
        <end position="68"/>
    </location>
</feature>
<reference evidence="9 10" key="1">
    <citation type="submission" date="2018-06" db="EMBL/GenBank/DDBJ databases">
        <title>Genomic Encyclopedia of Archaeal and Bacterial Type Strains, Phase II (KMG-II): from individual species to whole genera.</title>
        <authorList>
            <person name="Goeker M."/>
        </authorList>
    </citation>
    <scope>NUCLEOTIDE SEQUENCE [LARGE SCALE GENOMIC DNA]</scope>
    <source>
        <strain evidence="9 10">DSM 12408</strain>
    </source>
</reference>
<keyword evidence="4 7" id="KW-0812">Transmembrane</keyword>